<feature type="active site" description="Proton acceptor; for enolization step" evidence="2">
    <location>
        <position position="67"/>
    </location>
</feature>
<dbReference type="Gene3D" id="3.40.50.1360">
    <property type="match status" value="1"/>
</dbReference>
<dbReference type="SUPFAM" id="SSF100950">
    <property type="entry name" value="NagB/RpiA/CoA transferase-like"/>
    <property type="match status" value="1"/>
</dbReference>
<organism evidence="4 5">
    <name type="scientific">Roseomonas elaeocarpi</name>
    <dbReference type="NCBI Taxonomy" id="907779"/>
    <lineage>
        <taxon>Bacteria</taxon>
        <taxon>Pseudomonadati</taxon>
        <taxon>Pseudomonadota</taxon>
        <taxon>Alphaproteobacteria</taxon>
        <taxon>Acetobacterales</taxon>
        <taxon>Roseomonadaceae</taxon>
        <taxon>Roseomonas</taxon>
    </lineage>
</organism>
<keyword evidence="1 2" id="KW-0378">Hydrolase</keyword>
<dbReference type="PANTHER" id="PTHR11280:SF5">
    <property type="entry name" value="GLUCOSAMINE-6-PHOSPHATE ISOMERASE"/>
    <property type="match status" value="1"/>
</dbReference>
<dbReference type="Pfam" id="PF01182">
    <property type="entry name" value="Glucosamine_iso"/>
    <property type="match status" value="1"/>
</dbReference>
<dbReference type="HAMAP" id="MF_01241">
    <property type="entry name" value="GlcN6P_deamin"/>
    <property type="match status" value="1"/>
</dbReference>
<dbReference type="InterPro" id="IPR004547">
    <property type="entry name" value="Glucosamine6P_isomerase"/>
</dbReference>
<comment type="caution">
    <text evidence="4">The sequence shown here is derived from an EMBL/GenBank/DDBJ whole genome shotgun (WGS) entry which is preliminary data.</text>
</comment>
<sequence>MEVIIRPDAETATALAARLIAERVRAKPYTVLGLATGRTMERVYDHLVALHRETALSFRNCGSFNLDEYIGLAAEDPQSYRHYMREKLFSRVDIDPARTHVPDGMATDLSAEALRYEALIREAGGIDLQLLGIGESGHIGFNEPLSALMSRTRDKALTLTTRQQNAAMFGGDVDAVPTRALTMGVGTILDAREVILVATGAAKAAILARAVEGPVTAMISASALQLHPRCKVIVDEAAAAALTQGEYYRWVFANEPEWAPYRD</sequence>
<evidence type="ECO:0000256" key="1">
    <source>
        <dbReference type="ARBA" id="ARBA00022801"/>
    </source>
</evidence>
<dbReference type="Proteomes" id="UP001589865">
    <property type="component" value="Unassembled WGS sequence"/>
</dbReference>
<evidence type="ECO:0000313" key="5">
    <source>
        <dbReference type="Proteomes" id="UP001589865"/>
    </source>
</evidence>
<feature type="active site" description="For ring-opening step" evidence="2">
    <location>
        <position position="143"/>
    </location>
</feature>
<protein>
    <recommendedName>
        <fullName evidence="2">Glucosamine-6-phosphate deaminase</fullName>
        <ecNumber evidence="2">3.5.99.6</ecNumber>
    </recommendedName>
    <alternativeName>
        <fullName evidence="2">GlcN6P deaminase</fullName>
        <shortName evidence="2">GNPDA</shortName>
    </alternativeName>
    <alternativeName>
        <fullName evidence="2">Glucosamine-6-phosphate isomerase</fullName>
    </alternativeName>
</protein>
<dbReference type="GO" id="GO:0004342">
    <property type="term" value="F:glucosamine-6-phosphate deaminase activity"/>
    <property type="evidence" value="ECO:0007669"/>
    <property type="project" value="UniProtKB-EC"/>
</dbReference>
<reference evidence="4 5" key="1">
    <citation type="submission" date="2024-09" db="EMBL/GenBank/DDBJ databases">
        <authorList>
            <person name="Sun Q."/>
            <person name="Mori K."/>
        </authorList>
    </citation>
    <scope>NUCLEOTIDE SEQUENCE [LARGE SCALE GENOMIC DNA]</scope>
    <source>
        <strain evidence="4 5">TBRC 5777</strain>
    </source>
</reference>
<dbReference type="NCBIfam" id="TIGR00502">
    <property type="entry name" value="nagB"/>
    <property type="match status" value="1"/>
</dbReference>
<dbReference type="PANTHER" id="PTHR11280">
    <property type="entry name" value="GLUCOSAMINE-6-PHOSPHATE ISOMERASE"/>
    <property type="match status" value="1"/>
</dbReference>
<comment type="function">
    <text evidence="2">Catalyzes the reversible isomerization-deamination of glucosamine 6-phosphate (GlcN6P) to form fructose 6-phosphate (Fru6P) and ammonium ion.</text>
</comment>
<evidence type="ECO:0000256" key="2">
    <source>
        <dbReference type="HAMAP-Rule" id="MF_01241"/>
    </source>
</evidence>
<accession>A0ABV6JPG4</accession>
<evidence type="ECO:0000313" key="4">
    <source>
        <dbReference type="EMBL" id="MFC0407616.1"/>
    </source>
</evidence>
<dbReference type="InterPro" id="IPR006148">
    <property type="entry name" value="Glc/Gal-6P_isomerase"/>
</dbReference>
<comment type="catalytic activity">
    <reaction evidence="2">
        <text>alpha-D-glucosamine 6-phosphate + H2O = beta-D-fructose 6-phosphate + NH4(+)</text>
        <dbReference type="Rhea" id="RHEA:12172"/>
        <dbReference type="ChEBI" id="CHEBI:15377"/>
        <dbReference type="ChEBI" id="CHEBI:28938"/>
        <dbReference type="ChEBI" id="CHEBI:57634"/>
        <dbReference type="ChEBI" id="CHEBI:75989"/>
        <dbReference type="EC" id="3.5.99.6"/>
    </reaction>
</comment>
<keyword evidence="5" id="KW-1185">Reference proteome</keyword>
<dbReference type="InterPro" id="IPR037171">
    <property type="entry name" value="NagB/RpiA_transferase-like"/>
</dbReference>
<dbReference type="RefSeq" id="WP_377043336.1">
    <property type="nucleotide sequence ID" value="NZ_JBHLUN010000004.1"/>
</dbReference>
<feature type="active site" description="Proton acceptor; for ring-opening step" evidence="2">
    <location>
        <position position="138"/>
    </location>
</feature>
<proteinExistence type="inferred from homology"/>
<name>A0ABV6JPG4_9PROT</name>
<comment type="caution">
    <text evidence="2">Lacks conserved residue(s) required for the propagation of feature annotation.</text>
</comment>
<evidence type="ECO:0000259" key="3">
    <source>
        <dbReference type="Pfam" id="PF01182"/>
    </source>
</evidence>
<feature type="domain" description="Glucosamine/galactosamine-6-phosphate isomerase" evidence="3">
    <location>
        <begin position="11"/>
        <end position="219"/>
    </location>
</feature>
<dbReference type="CDD" id="cd01399">
    <property type="entry name" value="GlcN6P_deaminase"/>
    <property type="match status" value="1"/>
</dbReference>
<gene>
    <name evidence="2 4" type="primary">nagB</name>
    <name evidence="4" type="ORF">ACFFGY_05105</name>
</gene>
<dbReference type="EC" id="3.5.99.6" evidence="2"/>
<comment type="pathway">
    <text evidence="2">Amino-sugar metabolism; N-acetylneuraminate degradation; D-fructose 6-phosphate from N-acetylneuraminate: step 5/5.</text>
</comment>
<keyword evidence="2" id="KW-0119">Carbohydrate metabolism</keyword>
<comment type="similarity">
    <text evidence="2">Belongs to the glucosamine/galactosamine-6-phosphate isomerase family. NagB subfamily.</text>
</comment>
<dbReference type="EMBL" id="JBHLUN010000004">
    <property type="protein sequence ID" value="MFC0407616.1"/>
    <property type="molecule type" value="Genomic_DNA"/>
</dbReference>